<protein>
    <recommendedName>
        <fullName evidence="4">Flagellar hook-length control protein FliK</fullName>
    </recommendedName>
</protein>
<evidence type="ECO:0000313" key="2">
    <source>
        <dbReference type="EMBL" id="OOM65636.1"/>
    </source>
</evidence>
<proteinExistence type="predicted"/>
<comment type="caution">
    <text evidence="2">The sequence shown here is derived from an EMBL/GenBank/DDBJ whole genome shotgun (WGS) entry which is preliminary data.</text>
</comment>
<dbReference type="EMBL" id="LZZI01000004">
    <property type="protein sequence ID" value="OOM65636.1"/>
    <property type="molecule type" value="Genomic_DNA"/>
</dbReference>
<sequence length="653" mass="73898">MLFSYDKYNRVIDRESTNEISRGEDNMPGIWNINNGYNINTKKISSKLTFEVGERFTGRVVAKGDGKDITVKLSDGWQFIAELEGNINLDDLKLVKFQVNGFENGKLKLKLVDDSVDEKSTGDESFQEIIDKEGLSKEDIDILKQMVKRNLPLTRDNINLIKGLIQFNGKISSNPKEIDAFIQTYLQSKNISGNSEEGQAVKEMLTKFLNEFKNMTQDDILTFIENNLDFSEESIDSFNKLFKGNSSIEQILKKMNESLNFIESPNDNFETVIKNKTIDKELDLMKNNADTTKAIASKLYNENDPSNRKINVLDVLKTLAGSEDSELNIAQKLADNEKNNLNTQKVNLPSSLIEKLNNKEIVDLIKETIGNGMTTDNEPKTQAQSLIESSNKNKLEILLSNIEGREVKLTDSEYKEFNKLLNNRIEGKDHYEETGSNDKGGNIQPKELSTSSKENFADLKNEDLLLRSNLDSKEAIKADMKFKIDGVRDIVKNLIAHVDLKDAGYEKIMDLIKNNINDIKVFNSISNEYYYLNIPINANSQEYPCKLIIKDNRKDGKKIDKTNAKMVVSVKTANLGEVDGYLTLRDNRIDVNLKCESHFTSILNNNKSKLVDGLSTLGLFVNISVSMKEKPVDLVSCRNFFNDLTISAIDIKV</sequence>
<dbReference type="AlphaFoldDB" id="A0A1S8SJB8"/>
<feature type="region of interest" description="Disordered" evidence="1">
    <location>
        <begin position="429"/>
        <end position="448"/>
    </location>
</feature>
<accession>A0A1S8SJB8</accession>
<evidence type="ECO:0000313" key="3">
    <source>
        <dbReference type="Proteomes" id="UP000190973"/>
    </source>
</evidence>
<evidence type="ECO:0000256" key="1">
    <source>
        <dbReference type="SAM" id="MobiDB-lite"/>
    </source>
</evidence>
<name>A0A1S8SJB8_CLOBE</name>
<reference evidence="2 3" key="1">
    <citation type="submission" date="2016-05" db="EMBL/GenBank/DDBJ databases">
        <title>Microbial solvent formation.</title>
        <authorList>
            <person name="Poehlein A."/>
            <person name="Montoya Solano J.D."/>
            <person name="Flitsch S."/>
            <person name="Krabben P."/>
            <person name="Duerre P."/>
            <person name="Daniel R."/>
        </authorList>
    </citation>
    <scope>NUCLEOTIDE SEQUENCE [LARGE SCALE GENOMIC DNA]</scope>
    <source>
        <strain evidence="2 3">DSM 53</strain>
    </source>
</reference>
<organism evidence="2 3">
    <name type="scientific">Clostridium beijerinckii</name>
    <name type="common">Clostridium MP</name>
    <dbReference type="NCBI Taxonomy" id="1520"/>
    <lineage>
        <taxon>Bacteria</taxon>
        <taxon>Bacillati</taxon>
        <taxon>Bacillota</taxon>
        <taxon>Clostridia</taxon>
        <taxon>Eubacteriales</taxon>
        <taxon>Clostridiaceae</taxon>
        <taxon>Clostridium</taxon>
    </lineage>
</organism>
<gene>
    <name evidence="2" type="ORF">CLBCK_02650</name>
</gene>
<dbReference type="Proteomes" id="UP000190973">
    <property type="component" value="Unassembled WGS sequence"/>
</dbReference>
<evidence type="ECO:0008006" key="4">
    <source>
        <dbReference type="Google" id="ProtNLM"/>
    </source>
</evidence>